<dbReference type="InterPro" id="IPR002102">
    <property type="entry name" value="Cohesin_dom"/>
</dbReference>
<sequence>MKKFRIMLVVVILLFVCNINLYAASLGSKLLTPTEGWKRVNDSDSRISYIGELYYTNWSHGTVYDGDIHGQTSPDQQQICFNFTGTKIRTYGVGYSGMNNGNMIIIDGVEYEMANWSQLPNNDMGLTFEKTDLEDKEHYVKIVGNGSERMYFDCVDIDENAQLKSYNENVIIEPSLDIESVSKIKEGQELVADIVIHNVSDIYAEDIKIKYDANLFQYVGYENVEGLEVYNSPEDKNGELRFIIASKGKENVAKDNTIIIKLNFKATKAGEGLIDITQGHIANINEEFDIEEKKCGEKNIIIEEVKDVNLNGEFTLIDLAIDGYYYGMSAADTNTTKYHADVDDNGDIQDVDLKLIVCELLSNSNYEPNN</sequence>
<organism evidence="2 3">
    <name type="scientific">Vallitalea guaymasensis</name>
    <dbReference type="NCBI Taxonomy" id="1185412"/>
    <lineage>
        <taxon>Bacteria</taxon>
        <taxon>Bacillati</taxon>
        <taxon>Bacillota</taxon>
        <taxon>Clostridia</taxon>
        <taxon>Lachnospirales</taxon>
        <taxon>Vallitaleaceae</taxon>
        <taxon>Vallitalea</taxon>
    </lineage>
</organism>
<dbReference type="Proteomes" id="UP000677305">
    <property type="component" value="Chromosome"/>
</dbReference>
<protein>
    <recommendedName>
        <fullName evidence="1">Cohesin domain-containing protein</fullName>
    </recommendedName>
</protein>
<dbReference type="Pfam" id="PF00963">
    <property type="entry name" value="Cohesin"/>
    <property type="match status" value="1"/>
</dbReference>
<dbReference type="Gene3D" id="2.60.40.680">
    <property type="match status" value="1"/>
</dbReference>
<evidence type="ECO:0000313" key="2">
    <source>
        <dbReference type="EMBL" id="QUH27916.1"/>
    </source>
</evidence>
<dbReference type="InterPro" id="IPR008965">
    <property type="entry name" value="CBM2/CBM3_carb-bd_dom_sf"/>
</dbReference>
<dbReference type="CDD" id="cd08547">
    <property type="entry name" value="Type_II_cohesin"/>
    <property type="match status" value="1"/>
</dbReference>
<evidence type="ECO:0000313" key="3">
    <source>
        <dbReference type="Proteomes" id="UP000677305"/>
    </source>
</evidence>
<dbReference type="RefSeq" id="WP_212692204.1">
    <property type="nucleotide sequence ID" value="NZ_CP058561.1"/>
</dbReference>
<dbReference type="Gene3D" id="2.60.120.260">
    <property type="entry name" value="Galactose-binding domain-like"/>
    <property type="match status" value="1"/>
</dbReference>
<evidence type="ECO:0000259" key="1">
    <source>
        <dbReference type="Pfam" id="PF00963"/>
    </source>
</evidence>
<dbReference type="SUPFAM" id="SSF49384">
    <property type="entry name" value="Carbohydrate-binding domain"/>
    <property type="match status" value="1"/>
</dbReference>
<accession>A0A8J8M7U3</accession>
<reference evidence="2 3" key="1">
    <citation type="submission" date="2020-07" db="EMBL/GenBank/DDBJ databases">
        <title>Vallitalea guaymasensis genome.</title>
        <authorList>
            <person name="Postec A."/>
        </authorList>
    </citation>
    <scope>NUCLEOTIDE SEQUENCE [LARGE SCALE GENOMIC DNA]</scope>
    <source>
        <strain evidence="2 3">Ra1766G1</strain>
    </source>
</reference>
<dbReference type="GO" id="GO:0030246">
    <property type="term" value="F:carbohydrate binding"/>
    <property type="evidence" value="ECO:0007669"/>
    <property type="project" value="InterPro"/>
</dbReference>
<dbReference type="AlphaFoldDB" id="A0A8J8M7U3"/>
<dbReference type="EMBL" id="CP058561">
    <property type="protein sequence ID" value="QUH27916.1"/>
    <property type="molecule type" value="Genomic_DNA"/>
</dbReference>
<feature type="domain" description="Cohesin" evidence="1">
    <location>
        <begin position="176"/>
        <end position="274"/>
    </location>
</feature>
<dbReference type="KEGG" id="vgu:HYG85_02895"/>
<name>A0A8J8M7U3_9FIRM</name>
<gene>
    <name evidence="2" type="ORF">HYG85_02895</name>
</gene>
<dbReference type="GO" id="GO:0000272">
    <property type="term" value="P:polysaccharide catabolic process"/>
    <property type="evidence" value="ECO:0007669"/>
    <property type="project" value="InterPro"/>
</dbReference>
<proteinExistence type="predicted"/>
<keyword evidence="3" id="KW-1185">Reference proteome</keyword>